<evidence type="ECO:0000256" key="5">
    <source>
        <dbReference type="ARBA" id="ARBA00022833"/>
    </source>
</evidence>
<dbReference type="InterPro" id="IPR013087">
    <property type="entry name" value="Znf_C2H2_type"/>
</dbReference>
<dbReference type="PANTHER" id="PTHR24394:SF48">
    <property type="entry name" value="ZINC FINGER PROTEIN 771"/>
    <property type="match status" value="1"/>
</dbReference>
<evidence type="ECO:0000256" key="4">
    <source>
        <dbReference type="ARBA" id="ARBA00022771"/>
    </source>
</evidence>
<dbReference type="AlphaFoldDB" id="A0A8X6UAK3"/>
<dbReference type="GO" id="GO:0005634">
    <property type="term" value="C:nucleus"/>
    <property type="evidence" value="ECO:0007669"/>
    <property type="project" value="UniProtKB-SubCell"/>
</dbReference>
<reference evidence="11" key="1">
    <citation type="submission" date="2020-08" db="EMBL/GenBank/DDBJ databases">
        <title>Multicomponent nature underlies the extraordinary mechanical properties of spider dragline silk.</title>
        <authorList>
            <person name="Kono N."/>
            <person name="Nakamura H."/>
            <person name="Mori M."/>
            <person name="Yoshida Y."/>
            <person name="Ohtoshi R."/>
            <person name="Malay A.D."/>
            <person name="Moran D.A.P."/>
            <person name="Tomita M."/>
            <person name="Numata K."/>
            <person name="Arakawa K."/>
        </authorList>
    </citation>
    <scope>NUCLEOTIDE SEQUENCE</scope>
</reference>
<protein>
    <recommendedName>
        <fullName evidence="10">C2H2-type domain-containing protein</fullName>
    </recommendedName>
</protein>
<proteinExistence type="predicted"/>
<accession>A0A8X6UAK3</accession>
<keyword evidence="7" id="KW-0804">Transcription</keyword>
<feature type="domain" description="C2H2-type" evidence="10">
    <location>
        <begin position="309"/>
        <end position="337"/>
    </location>
</feature>
<dbReference type="PROSITE" id="PS50157">
    <property type="entry name" value="ZINC_FINGER_C2H2_2"/>
    <property type="match status" value="4"/>
</dbReference>
<dbReference type="InterPro" id="IPR036236">
    <property type="entry name" value="Znf_C2H2_sf"/>
</dbReference>
<keyword evidence="8" id="KW-0539">Nucleus</keyword>
<evidence type="ECO:0000256" key="9">
    <source>
        <dbReference type="PROSITE-ProRule" id="PRU00042"/>
    </source>
</evidence>
<evidence type="ECO:0000256" key="7">
    <source>
        <dbReference type="ARBA" id="ARBA00023163"/>
    </source>
</evidence>
<dbReference type="PROSITE" id="PS00028">
    <property type="entry name" value="ZINC_FINGER_C2H2_1"/>
    <property type="match status" value="3"/>
</dbReference>
<dbReference type="GO" id="GO:0000981">
    <property type="term" value="F:DNA-binding transcription factor activity, RNA polymerase II-specific"/>
    <property type="evidence" value="ECO:0007669"/>
    <property type="project" value="TreeGrafter"/>
</dbReference>
<dbReference type="FunFam" id="3.30.160.60:FF:000512">
    <property type="entry name" value="zinc finger protein 197 isoform X1"/>
    <property type="match status" value="1"/>
</dbReference>
<dbReference type="SUPFAM" id="SSF57667">
    <property type="entry name" value="beta-beta-alpha zinc fingers"/>
    <property type="match status" value="3"/>
</dbReference>
<keyword evidence="2" id="KW-0479">Metal-binding</keyword>
<evidence type="ECO:0000259" key="10">
    <source>
        <dbReference type="PROSITE" id="PS50157"/>
    </source>
</evidence>
<dbReference type="OrthoDB" id="6435168at2759"/>
<dbReference type="SMART" id="SM00355">
    <property type="entry name" value="ZnF_C2H2"/>
    <property type="match status" value="4"/>
</dbReference>
<organism evidence="11 12">
    <name type="scientific">Nephila pilipes</name>
    <name type="common">Giant wood spider</name>
    <name type="synonym">Nephila maculata</name>
    <dbReference type="NCBI Taxonomy" id="299642"/>
    <lineage>
        <taxon>Eukaryota</taxon>
        <taxon>Metazoa</taxon>
        <taxon>Ecdysozoa</taxon>
        <taxon>Arthropoda</taxon>
        <taxon>Chelicerata</taxon>
        <taxon>Arachnida</taxon>
        <taxon>Araneae</taxon>
        <taxon>Araneomorphae</taxon>
        <taxon>Entelegynae</taxon>
        <taxon>Araneoidea</taxon>
        <taxon>Nephilidae</taxon>
        <taxon>Nephila</taxon>
    </lineage>
</organism>
<comment type="subcellular location">
    <subcellularLocation>
        <location evidence="1">Nucleus</location>
    </subcellularLocation>
</comment>
<evidence type="ECO:0000256" key="3">
    <source>
        <dbReference type="ARBA" id="ARBA00022737"/>
    </source>
</evidence>
<evidence type="ECO:0000256" key="1">
    <source>
        <dbReference type="ARBA" id="ARBA00004123"/>
    </source>
</evidence>
<keyword evidence="4 9" id="KW-0863">Zinc-finger</keyword>
<keyword evidence="6" id="KW-0805">Transcription regulation</keyword>
<dbReference type="Pfam" id="PF00096">
    <property type="entry name" value="zf-C2H2"/>
    <property type="match status" value="2"/>
</dbReference>
<evidence type="ECO:0000256" key="6">
    <source>
        <dbReference type="ARBA" id="ARBA00023015"/>
    </source>
</evidence>
<keyword evidence="12" id="KW-1185">Reference proteome</keyword>
<feature type="domain" description="C2H2-type" evidence="10">
    <location>
        <begin position="178"/>
        <end position="205"/>
    </location>
</feature>
<dbReference type="Proteomes" id="UP000887013">
    <property type="component" value="Unassembled WGS sequence"/>
</dbReference>
<dbReference type="GO" id="GO:0003677">
    <property type="term" value="F:DNA binding"/>
    <property type="evidence" value="ECO:0007669"/>
    <property type="project" value="UniProtKB-KW"/>
</dbReference>
<name>A0A8X6UAK3_NEPPI</name>
<dbReference type="EMBL" id="BMAW01028986">
    <property type="protein sequence ID" value="GFU10085.1"/>
    <property type="molecule type" value="Genomic_DNA"/>
</dbReference>
<comment type="caution">
    <text evidence="11">The sequence shown here is derived from an EMBL/GenBank/DDBJ whole genome shotgun (WGS) entry which is preliminary data.</text>
</comment>
<evidence type="ECO:0000313" key="11">
    <source>
        <dbReference type="EMBL" id="GFU10085.1"/>
    </source>
</evidence>
<gene>
    <name evidence="11" type="ORF">NPIL_653321</name>
</gene>
<feature type="domain" description="C2H2-type" evidence="10">
    <location>
        <begin position="227"/>
        <end position="254"/>
    </location>
</feature>
<evidence type="ECO:0000256" key="2">
    <source>
        <dbReference type="ARBA" id="ARBA00022723"/>
    </source>
</evidence>
<dbReference type="FunFam" id="3.30.160.60:FF:000182">
    <property type="entry name" value="zinc finger protein 366"/>
    <property type="match status" value="1"/>
</dbReference>
<evidence type="ECO:0000313" key="12">
    <source>
        <dbReference type="Proteomes" id="UP000887013"/>
    </source>
</evidence>
<dbReference type="PANTHER" id="PTHR24394">
    <property type="entry name" value="ZINC FINGER PROTEIN"/>
    <property type="match status" value="1"/>
</dbReference>
<keyword evidence="3" id="KW-0677">Repeat</keyword>
<dbReference type="GO" id="GO:0008270">
    <property type="term" value="F:zinc ion binding"/>
    <property type="evidence" value="ECO:0007669"/>
    <property type="project" value="UniProtKB-KW"/>
</dbReference>
<sequence length="362" mass="42733">MLQLWHLTVIKIEKTRKILVSYEESDDHKKSMMIYLTRNSKQEPIGKKEKWGSPYNGSFTYLMEFISKFNVFFKEHLIKYQTEGIKTTTYLSTNAYEEILQFVRKNILKRIIEQINGDRTKYHPLIEDSRGKAESVRQLTLSSDSVAQNYIIHCKEGLCCRIEQEDFVSVDIAKIRMFSCSICGKEFNRNDNLKVHERIHTGQGRYKCLNFFPRVQINSNSKLHKYYTCQTCGKEFRRSANLRVHERIHSGQKPFKCPYCAYEWFQDTFPCYLMELSSFSRSKTQHPSSHNSANSSEISSNSILKRKSYRCPNCSYTAKHLHHLKEHVIYIHTRNFPFVCSTCGRGFTAKHRLKTHRLFKNH</sequence>
<dbReference type="Gene3D" id="3.30.160.60">
    <property type="entry name" value="Classic Zinc Finger"/>
    <property type="match status" value="3"/>
</dbReference>
<keyword evidence="5" id="KW-0862">Zinc</keyword>
<evidence type="ECO:0000256" key="8">
    <source>
        <dbReference type="ARBA" id="ARBA00023242"/>
    </source>
</evidence>
<feature type="domain" description="C2H2-type" evidence="10">
    <location>
        <begin position="338"/>
        <end position="362"/>
    </location>
</feature>